<accession>A0A9P8UIY8</accession>
<dbReference type="RefSeq" id="XP_045957329.1">
    <property type="nucleotide sequence ID" value="XM_046103032.1"/>
</dbReference>
<organism evidence="2 3">
    <name type="scientific">Truncatella angustata</name>
    <dbReference type="NCBI Taxonomy" id="152316"/>
    <lineage>
        <taxon>Eukaryota</taxon>
        <taxon>Fungi</taxon>
        <taxon>Dikarya</taxon>
        <taxon>Ascomycota</taxon>
        <taxon>Pezizomycotina</taxon>
        <taxon>Sordariomycetes</taxon>
        <taxon>Xylariomycetidae</taxon>
        <taxon>Amphisphaeriales</taxon>
        <taxon>Sporocadaceae</taxon>
        <taxon>Truncatella</taxon>
    </lineage>
</organism>
<name>A0A9P8UIY8_9PEZI</name>
<dbReference type="EMBL" id="JAGPXC010000005">
    <property type="protein sequence ID" value="KAH6653052.1"/>
    <property type="molecule type" value="Genomic_DNA"/>
</dbReference>
<evidence type="ECO:0000256" key="1">
    <source>
        <dbReference type="SAM" id="SignalP"/>
    </source>
</evidence>
<proteinExistence type="predicted"/>
<evidence type="ECO:0000313" key="2">
    <source>
        <dbReference type="EMBL" id="KAH6653052.1"/>
    </source>
</evidence>
<keyword evidence="3" id="KW-1185">Reference proteome</keyword>
<dbReference type="AlphaFoldDB" id="A0A9P8UIY8"/>
<feature type="chain" id="PRO_5040248960" description="Secreted protein" evidence="1">
    <location>
        <begin position="20"/>
        <end position="70"/>
    </location>
</feature>
<evidence type="ECO:0008006" key="4">
    <source>
        <dbReference type="Google" id="ProtNLM"/>
    </source>
</evidence>
<dbReference type="Proteomes" id="UP000758603">
    <property type="component" value="Unassembled WGS sequence"/>
</dbReference>
<evidence type="ECO:0000313" key="3">
    <source>
        <dbReference type="Proteomes" id="UP000758603"/>
    </source>
</evidence>
<keyword evidence="1" id="KW-0732">Signal</keyword>
<protein>
    <recommendedName>
        <fullName evidence="4">Secreted protein</fullName>
    </recommendedName>
</protein>
<sequence length="70" mass="7639">MRHCFLPIESLMFLAPTTASGLHQPHITINSPILRMLGTLSIIETALIPRDRLSMTKCTSLVCQSVGACT</sequence>
<gene>
    <name evidence="2" type="ORF">BKA67DRAFT_568428</name>
</gene>
<comment type="caution">
    <text evidence="2">The sequence shown here is derived from an EMBL/GenBank/DDBJ whole genome shotgun (WGS) entry which is preliminary data.</text>
</comment>
<feature type="signal peptide" evidence="1">
    <location>
        <begin position="1"/>
        <end position="19"/>
    </location>
</feature>
<reference evidence="2" key="1">
    <citation type="journal article" date="2021" name="Nat. Commun.">
        <title>Genetic determinants of endophytism in the Arabidopsis root mycobiome.</title>
        <authorList>
            <person name="Mesny F."/>
            <person name="Miyauchi S."/>
            <person name="Thiergart T."/>
            <person name="Pickel B."/>
            <person name="Atanasova L."/>
            <person name="Karlsson M."/>
            <person name="Huettel B."/>
            <person name="Barry K.W."/>
            <person name="Haridas S."/>
            <person name="Chen C."/>
            <person name="Bauer D."/>
            <person name="Andreopoulos W."/>
            <person name="Pangilinan J."/>
            <person name="LaButti K."/>
            <person name="Riley R."/>
            <person name="Lipzen A."/>
            <person name="Clum A."/>
            <person name="Drula E."/>
            <person name="Henrissat B."/>
            <person name="Kohler A."/>
            <person name="Grigoriev I.V."/>
            <person name="Martin F.M."/>
            <person name="Hacquard S."/>
        </authorList>
    </citation>
    <scope>NUCLEOTIDE SEQUENCE</scope>
    <source>
        <strain evidence="2">MPI-SDFR-AT-0073</strain>
    </source>
</reference>
<dbReference type="GeneID" id="70131924"/>